<accession>A0ABU6W0B0</accession>
<sequence>MEPRPSGCPTRRSRASGTRVGGWKDDAGMIAPANVCAHNHHKRASEGNGAAAERSRGAHLLAMEPRTRVVTFDGNVIKFESIVHKLLFHPMYLSATTTRGYVLGFGGRQGYAYLLFTMPRN</sequence>
<evidence type="ECO:0000256" key="1">
    <source>
        <dbReference type="SAM" id="MobiDB-lite"/>
    </source>
</evidence>
<reference evidence="2 3" key="1">
    <citation type="journal article" date="2023" name="Plants (Basel)">
        <title>Bridging the Gap: Combining Genomics and Transcriptomics Approaches to Understand Stylosanthes scabra, an Orphan Legume from the Brazilian Caatinga.</title>
        <authorList>
            <person name="Ferreira-Neto J.R.C."/>
            <person name="da Silva M.D."/>
            <person name="Binneck E."/>
            <person name="de Melo N.F."/>
            <person name="da Silva R.H."/>
            <person name="de Melo A.L.T.M."/>
            <person name="Pandolfi V."/>
            <person name="Bustamante F.O."/>
            <person name="Brasileiro-Vidal A.C."/>
            <person name="Benko-Iseppon A.M."/>
        </authorList>
    </citation>
    <scope>NUCLEOTIDE SEQUENCE [LARGE SCALE GENOMIC DNA]</scope>
    <source>
        <tissue evidence="2">Leaves</tissue>
    </source>
</reference>
<organism evidence="2 3">
    <name type="scientific">Stylosanthes scabra</name>
    <dbReference type="NCBI Taxonomy" id="79078"/>
    <lineage>
        <taxon>Eukaryota</taxon>
        <taxon>Viridiplantae</taxon>
        <taxon>Streptophyta</taxon>
        <taxon>Embryophyta</taxon>
        <taxon>Tracheophyta</taxon>
        <taxon>Spermatophyta</taxon>
        <taxon>Magnoliopsida</taxon>
        <taxon>eudicotyledons</taxon>
        <taxon>Gunneridae</taxon>
        <taxon>Pentapetalae</taxon>
        <taxon>rosids</taxon>
        <taxon>fabids</taxon>
        <taxon>Fabales</taxon>
        <taxon>Fabaceae</taxon>
        <taxon>Papilionoideae</taxon>
        <taxon>50 kb inversion clade</taxon>
        <taxon>dalbergioids sensu lato</taxon>
        <taxon>Dalbergieae</taxon>
        <taxon>Pterocarpus clade</taxon>
        <taxon>Stylosanthes</taxon>
    </lineage>
</organism>
<name>A0ABU6W0B0_9FABA</name>
<evidence type="ECO:0000313" key="2">
    <source>
        <dbReference type="EMBL" id="MED6178821.1"/>
    </source>
</evidence>
<comment type="caution">
    <text evidence="2">The sequence shown here is derived from an EMBL/GenBank/DDBJ whole genome shotgun (WGS) entry which is preliminary data.</text>
</comment>
<feature type="region of interest" description="Disordered" evidence="1">
    <location>
        <begin position="1"/>
        <end position="22"/>
    </location>
</feature>
<protein>
    <submittedName>
        <fullName evidence="2">Uncharacterized protein</fullName>
    </submittedName>
</protein>
<evidence type="ECO:0000313" key="3">
    <source>
        <dbReference type="Proteomes" id="UP001341840"/>
    </source>
</evidence>
<dbReference type="EMBL" id="JASCZI010157913">
    <property type="protein sequence ID" value="MED6178821.1"/>
    <property type="molecule type" value="Genomic_DNA"/>
</dbReference>
<dbReference type="Proteomes" id="UP001341840">
    <property type="component" value="Unassembled WGS sequence"/>
</dbReference>
<proteinExistence type="predicted"/>
<keyword evidence="3" id="KW-1185">Reference proteome</keyword>
<gene>
    <name evidence="2" type="ORF">PIB30_111201</name>
</gene>